<dbReference type="EMBL" id="CAFBPI010000006">
    <property type="protein sequence ID" value="CAB5005493.1"/>
    <property type="molecule type" value="Genomic_DNA"/>
</dbReference>
<evidence type="ECO:0000313" key="2">
    <source>
        <dbReference type="EMBL" id="CAB4530027.1"/>
    </source>
</evidence>
<dbReference type="EMBL" id="CAFBME010000018">
    <property type="protein sequence ID" value="CAB4890741.1"/>
    <property type="molecule type" value="Genomic_DNA"/>
</dbReference>
<reference evidence="6" key="1">
    <citation type="submission" date="2020-05" db="EMBL/GenBank/DDBJ databases">
        <authorList>
            <person name="Chiriac C."/>
            <person name="Salcher M."/>
            <person name="Ghai R."/>
            <person name="Kavagutti S V."/>
        </authorList>
    </citation>
    <scope>NUCLEOTIDE SEQUENCE</scope>
</reference>
<sequence length="179" mass="19560">MALAMGFKTVRVSGNSMSPFLNDGDWALFRTIKIAPPSASAKRQSKSRANLRALQGKVLLIQRRAFGFLTSSDTQGTEPTDFLQIKRLRRIDAPGTTEILGHKETHASDSTASASFSEDTVRIARNFAQGSAAFMAGDLGLWVEGDNKAESTDSRKWGYLKPSEVVGVFVLCFKRAKSK</sequence>
<dbReference type="GO" id="GO:0004252">
    <property type="term" value="F:serine-type endopeptidase activity"/>
    <property type="evidence" value="ECO:0007669"/>
    <property type="project" value="InterPro"/>
</dbReference>
<name>A0A6J7PQH0_9ZZZZ</name>
<evidence type="ECO:0000259" key="1">
    <source>
        <dbReference type="Pfam" id="PF10502"/>
    </source>
</evidence>
<accession>A0A6J7PQH0</accession>
<dbReference type="SUPFAM" id="SSF51306">
    <property type="entry name" value="LexA/Signal peptidase"/>
    <property type="match status" value="1"/>
</dbReference>
<dbReference type="EMBL" id="CAEZSC010000004">
    <property type="protein sequence ID" value="CAB4530027.1"/>
    <property type="molecule type" value="Genomic_DNA"/>
</dbReference>
<dbReference type="EMBL" id="CAEZUD010000009">
    <property type="protein sequence ID" value="CAB4585551.1"/>
    <property type="molecule type" value="Genomic_DNA"/>
</dbReference>
<dbReference type="InterPro" id="IPR036286">
    <property type="entry name" value="LexA/Signal_pep-like_sf"/>
</dbReference>
<dbReference type="InterPro" id="IPR019533">
    <property type="entry name" value="Peptidase_S26"/>
</dbReference>
<organism evidence="6">
    <name type="scientific">freshwater metagenome</name>
    <dbReference type="NCBI Taxonomy" id="449393"/>
    <lineage>
        <taxon>unclassified sequences</taxon>
        <taxon>metagenomes</taxon>
        <taxon>ecological metagenomes</taxon>
    </lineage>
</organism>
<evidence type="ECO:0000313" key="5">
    <source>
        <dbReference type="EMBL" id="CAB4890741.1"/>
    </source>
</evidence>
<dbReference type="Pfam" id="PF10502">
    <property type="entry name" value="Peptidase_S26"/>
    <property type="match status" value="1"/>
</dbReference>
<dbReference type="Gene3D" id="2.10.109.10">
    <property type="entry name" value="Umud Fragment, subunit A"/>
    <property type="match status" value="1"/>
</dbReference>
<dbReference type="AlphaFoldDB" id="A0A6J7PQH0"/>
<dbReference type="CDD" id="cd06530">
    <property type="entry name" value="S26_SPase_I"/>
    <property type="match status" value="1"/>
</dbReference>
<gene>
    <name evidence="2" type="ORF">UFOPK1380_00147</name>
    <name evidence="3" type="ORF">UFOPK1778_00307</name>
    <name evidence="4" type="ORF">UFOPK2689_00218</name>
    <name evidence="5" type="ORF">UFOPK3555_00323</name>
    <name evidence="6" type="ORF">UFOPK4095_00162</name>
</gene>
<feature type="domain" description="Peptidase S26" evidence="1">
    <location>
        <begin position="141"/>
        <end position="172"/>
    </location>
</feature>
<protein>
    <submittedName>
        <fullName evidence="6">Unannotated protein</fullName>
    </submittedName>
</protein>
<evidence type="ECO:0000313" key="3">
    <source>
        <dbReference type="EMBL" id="CAB4585551.1"/>
    </source>
</evidence>
<evidence type="ECO:0000313" key="4">
    <source>
        <dbReference type="EMBL" id="CAB4715972.1"/>
    </source>
</evidence>
<evidence type="ECO:0000313" key="6">
    <source>
        <dbReference type="EMBL" id="CAB5005493.1"/>
    </source>
</evidence>
<dbReference type="EMBL" id="CAEZYL010000005">
    <property type="protein sequence ID" value="CAB4715972.1"/>
    <property type="molecule type" value="Genomic_DNA"/>
</dbReference>
<proteinExistence type="predicted"/>
<dbReference type="GO" id="GO:0006465">
    <property type="term" value="P:signal peptide processing"/>
    <property type="evidence" value="ECO:0007669"/>
    <property type="project" value="InterPro"/>
</dbReference>